<sequence>TAGCRDVFSDCAKNARVCNLPAYRDFMRQNCAKTCGYC</sequence>
<name>A0A0N5B797_STREA</name>
<dbReference type="Proteomes" id="UP000046392">
    <property type="component" value="Unplaced"/>
</dbReference>
<organism evidence="3 4">
    <name type="scientific">Strongyloides papillosus</name>
    <name type="common">Intestinal threadworm</name>
    <dbReference type="NCBI Taxonomy" id="174720"/>
    <lineage>
        <taxon>Eukaryota</taxon>
        <taxon>Metazoa</taxon>
        <taxon>Ecdysozoa</taxon>
        <taxon>Nematoda</taxon>
        <taxon>Chromadorea</taxon>
        <taxon>Rhabditida</taxon>
        <taxon>Tylenchina</taxon>
        <taxon>Panagrolaimomorpha</taxon>
        <taxon>Strongyloidoidea</taxon>
        <taxon>Strongyloididae</taxon>
        <taxon>Strongyloides</taxon>
    </lineage>
</organism>
<comment type="caution">
    <text evidence="1">Lacks conserved residue(s) required for the propagation of feature annotation.</text>
</comment>
<protein>
    <submittedName>
        <fullName evidence="4">ShKT domain-containing protein</fullName>
    </submittedName>
</protein>
<evidence type="ECO:0000313" key="4">
    <source>
        <dbReference type="WBParaSite" id="SPAL_0000192400.1"/>
    </source>
</evidence>
<dbReference type="Gene3D" id="1.10.10.1870">
    <property type="entry name" value="ShTK domain-like"/>
    <property type="match status" value="1"/>
</dbReference>
<evidence type="ECO:0000313" key="3">
    <source>
        <dbReference type="Proteomes" id="UP000046392"/>
    </source>
</evidence>
<dbReference type="AlphaFoldDB" id="A0A0N5B797"/>
<reference evidence="4" key="1">
    <citation type="submission" date="2017-02" db="UniProtKB">
        <authorList>
            <consortium name="WormBaseParasite"/>
        </authorList>
    </citation>
    <scope>IDENTIFICATION</scope>
</reference>
<evidence type="ECO:0000256" key="1">
    <source>
        <dbReference type="PROSITE-ProRule" id="PRU01005"/>
    </source>
</evidence>
<evidence type="ECO:0000259" key="2">
    <source>
        <dbReference type="PROSITE" id="PS51670"/>
    </source>
</evidence>
<keyword evidence="1" id="KW-1015">Disulfide bond</keyword>
<feature type="disulfide bond" evidence="1">
    <location>
        <begin position="4"/>
        <end position="38"/>
    </location>
</feature>
<accession>A0A0N5B797</accession>
<dbReference type="PROSITE" id="PS51670">
    <property type="entry name" value="SHKT"/>
    <property type="match status" value="1"/>
</dbReference>
<dbReference type="InterPro" id="IPR003582">
    <property type="entry name" value="ShKT_dom"/>
</dbReference>
<proteinExistence type="predicted"/>
<dbReference type="Pfam" id="PF01549">
    <property type="entry name" value="ShK"/>
    <property type="match status" value="1"/>
</dbReference>
<feature type="domain" description="ShKT" evidence="2">
    <location>
        <begin position="4"/>
        <end position="38"/>
    </location>
</feature>
<dbReference type="WBParaSite" id="SPAL_0000192400.1">
    <property type="protein sequence ID" value="SPAL_0000192400.1"/>
    <property type="gene ID" value="SPAL_0000192400"/>
</dbReference>
<keyword evidence="3" id="KW-1185">Reference proteome</keyword>
<dbReference type="SMART" id="SM00254">
    <property type="entry name" value="ShKT"/>
    <property type="match status" value="1"/>
</dbReference>